<evidence type="ECO:0000313" key="2">
    <source>
        <dbReference type="Proteomes" id="UP000631312"/>
    </source>
</evidence>
<accession>A0ABQ4AFH3</accession>
<name>A0ABQ4AFH3_9ACTN</name>
<dbReference type="EMBL" id="BOMP01000035">
    <property type="protein sequence ID" value="GIE39753.1"/>
    <property type="molecule type" value="Genomic_DNA"/>
</dbReference>
<gene>
    <name evidence="1" type="ORF">Alo02nite_26510</name>
</gene>
<comment type="caution">
    <text evidence="1">The sequence shown here is derived from an EMBL/GenBank/DDBJ whole genome shotgun (WGS) entry which is preliminary data.</text>
</comment>
<dbReference type="Proteomes" id="UP000631312">
    <property type="component" value="Unassembled WGS sequence"/>
</dbReference>
<sequence>MVPPLTTMSAQPALAHSRAHRGVRRFADFGNPVSNLDVGDAAGDTLSERFHGTGLSMVHRRSLCVSCYPVVPEPVGID</sequence>
<evidence type="ECO:0000313" key="1">
    <source>
        <dbReference type="EMBL" id="GIE39753.1"/>
    </source>
</evidence>
<protein>
    <submittedName>
        <fullName evidence="1">Uncharacterized protein</fullName>
    </submittedName>
</protein>
<reference evidence="1 2" key="1">
    <citation type="submission" date="2021-01" db="EMBL/GenBank/DDBJ databases">
        <title>Whole genome shotgun sequence of Actinoplanes lobatus NBRC 12513.</title>
        <authorList>
            <person name="Komaki H."/>
            <person name="Tamura T."/>
        </authorList>
    </citation>
    <scope>NUCLEOTIDE SEQUENCE [LARGE SCALE GENOMIC DNA]</scope>
    <source>
        <strain evidence="1 2">NBRC 12513</strain>
    </source>
</reference>
<organism evidence="1 2">
    <name type="scientific">Actinoplanes lobatus</name>
    <dbReference type="NCBI Taxonomy" id="113568"/>
    <lineage>
        <taxon>Bacteria</taxon>
        <taxon>Bacillati</taxon>
        <taxon>Actinomycetota</taxon>
        <taxon>Actinomycetes</taxon>
        <taxon>Micromonosporales</taxon>
        <taxon>Micromonosporaceae</taxon>
        <taxon>Actinoplanes</taxon>
    </lineage>
</organism>
<proteinExistence type="predicted"/>
<keyword evidence="2" id="KW-1185">Reference proteome</keyword>